<dbReference type="STRING" id="283909.R7VLY8"/>
<evidence type="ECO:0000256" key="2">
    <source>
        <dbReference type="ARBA" id="ARBA00038157"/>
    </source>
</evidence>
<organism evidence="4">
    <name type="scientific">Capitella teleta</name>
    <name type="common">Polychaete worm</name>
    <dbReference type="NCBI Taxonomy" id="283909"/>
    <lineage>
        <taxon>Eukaryota</taxon>
        <taxon>Metazoa</taxon>
        <taxon>Spiralia</taxon>
        <taxon>Lophotrochozoa</taxon>
        <taxon>Annelida</taxon>
        <taxon>Polychaeta</taxon>
        <taxon>Sedentaria</taxon>
        <taxon>Scolecida</taxon>
        <taxon>Capitellidae</taxon>
        <taxon>Capitella</taxon>
    </lineage>
</organism>
<reference evidence="4 6" key="2">
    <citation type="journal article" date="2013" name="Nature">
        <title>Insights into bilaterian evolution from three spiralian genomes.</title>
        <authorList>
            <person name="Simakov O."/>
            <person name="Marletaz F."/>
            <person name="Cho S.J."/>
            <person name="Edsinger-Gonzales E."/>
            <person name="Havlak P."/>
            <person name="Hellsten U."/>
            <person name="Kuo D.H."/>
            <person name="Larsson T."/>
            <person name="Lv J."/>
            <person name="Arendt D."/>
            <person name="Savage R."/>
            <person name="Osoegawa K."/>
            <person name="de Jong P."/>
            <person name="Grimwood J."/>
            <person name="Chapman J.A."/>
            <person name="Shapiro H."/>
            <person name="Aerts A."/>
            <person name="Otillar R.P."/>
            <person name="Terry A.Y."/>
            <person name="Boore J.L."/>
            <person name="Grigoriev I.V."/>
            <person name="Lindberg D.R."/>
            <person name="Seaver E.C."/>
            <person name="Weisblat D.A."/>
            <person name="Putnam N.H."/>
            <person name="Rokhsar D.S."/>
        </authorList>
    </citation>
    <scope>NUCLEOTIDE SEQUENCE</scope>
    <source>
        <strain evidence="4 6">I ESC-2004</strain>
    </source>
</reference>
<dbReference type="EnsemblMetazoa" id="CapteT222791">
    <property type="protein sequence ID" value="CapteP222791"/>
    <property type="gene ID" value="CapteG222791"/>
</dbReference>
<dbReference type="GO" id="GO:0016491">
    <property type="term" value="F:oxidoreductase activity"/>
    <property type="evidence" value="ECO:0007669"/>
    <property type="project" value="UniProtKB-KW"/>
</dbReference>
<dbReference type="PANTHER" id="PTHR43364">
    <property type="entry name" value="NADH-SPECIFIC METHYLGLYOXAL REDUCTASE-RELATED"/>
    <property type="match status" value="1"/>
</dbReference>
<keyword evidence="6" id="KW-1185">Reference proteome</keyword>
<dbReference type="PRINTS" id="PR00069">
    <property type="entry name" value="ALDKETRDTASE"/>
</dbReference>
<dbReference type="EMBL" id="AMQN01003893">
    <property type="status" value="NOT_ANNOTATED_CDS"/>
    <property type="molecule type" value="Genomic_DNA"/>
</dbReference>
<protein>
    <recommendedName>
        <fullName evidence="3">NADP-dependent oxidoreductase domain-containing protein</fullName>
    </recommendedName>
</protein>
<dbReference type="InterPro" id="IPR023210">
    <property type="entry name" value="NADP_OxRdtase_dom"/>
</dbReference>
<accession>R7VLY8</accession>
<evidence type="ECO:0000256" key="1">
    <source>
        <dbReference type="ARBA" id="ARBA00023002"/>
    </source>
</evidence>
<evidence type="ECO:0000313" key="6">
    <source>
        <dbReference type="Proteomes" id="UP000014760"/>
    </source>
</evidence>
<keyword evidence="1" id="KW-0560">Oxidoreductase</keyword>
<feature type="domain" description="NADP-dependent oxidoreductase" evidence="3">
    <location>
        <begin position="17"/>
        <end position="309"/>
    </location>
</feature>
<dbReference type="AlphaFoldDB" id="R7VLY8"/>
<dbReference type="PANTHER" id="PTHR43364:SF4">
    <property type="entry name" value="NAD(P)-LINKED OXIDOREDUCTASE SUPERFAMILY PROTEIN"/>
    <property type="match status" value="1"/>
</dbReference>
<reference evidence="5" key="3">
    <citation type="submission" date="2015-06" db="UniProtKB">
        <authorList>
            <consortium name="EnsemblMetazoa"/>
        </authorList>
    </citation>
    <scope>IDENTIFICATION</scope>
</reference>
<gene>
    <name evidence="4" type="ORF">CAPTEDRAFT_222791</name>
</gene>
<dbReference type="HOGENOM" id="CLU_023205_2_3_1"/>
<dbReference type="InterPro" id="IPR036812">
    <property type="entry name" value="NAD(P)_OxRdtase_dom_sf"/>
</dbReference>
<dbReference type="OrthoDB" id="48988at2759"/>
<dbReference type="InterPro" id="IPR050523">
    <property type="entry name" value="AKR_Detox_Biosynth"/>
</dbReference>
<reference evidence="6" key="1">
    <citation type="submission" date="2012-12" db="EMBL/GenBank/DDBJ databases">
        <authorList>
            <person name="Hellsten U."/>
            <person name="Grimwood J."/>
            <person name="Chapman J.A."/>
            <person name="Shapiro H."/>
            <person name="Aerts A."/>
            <person name="Otillar R.P."/>
            <person name="Terry A.Y."/>
            <person name="Boore J.L."/>
            <person name="Simakov O."/>
            <person name="Marletaz F."/>
            <person name="Cho S.-J."/>
            <person name="Edsinger-Gonzales E."/>
            <person name="Havlak P."/>
            <person name="Kuo D.-H."/>
            <person name="Larsson T."/>
            <person name="Lv J."/>
            <person name="Arendt D."/>
            <person name="Savage R."/>
            <person name="Osoegawa K."/>
            <person name="de Jong P."/>
            <person name="Lindberg D.R."/>
            <person name="Seaver E.C."/>
            <person name="Weisblat D.A."/>
            <person name="Putnam N.H."/>
            <person name="Grigoriev I.V."/>
            <person name="Rokhsar D.S."/>
        </authorList>
    </citation>
    <scope>NUCLEOTIDE SEQUENCE</scope>
    <source>
        <strain evidence="6">I ESC-2004</strain>
    </source>
</reference>
<comment type="similarity">
    <text evidence="2">Belongs to the aldo/keto reductase family. Aldo/keto reductase 2 subfamily.</text>
</comment>
<dbReference type="CDD" id="cd19085">
    <property type="entry name" value="AKR_AKR11B3"/>
    <property type="match status" value="1"/>
</dbReference>
<evidence type="ECO:0000259" key="3">
    <source>
        <dbReference type="Pfam" id="PF00248"/>
    </source>
</evidence>
<dbReference type="EMBL" id="KB292163">
    <property type="protein sequence ID" value="ELU18050.1"/>
    <property type="molecule type" value="Genomic_DNA"/>
</dbReference>
<dbReference type="Pfam" id="PF00248">
    <property type="entry name" value="Aldo_ket_red"/>
    <property type="match status" value="1"/>
</dbReference>
<evidence type="ECO:0000313" key="5">
    <source>
        <dbReference type="EnsemblMetazoa" id="CapteP222791"/>
    </source>
</evidence>
<dbReference type="SUPFAM" id="SSF51430">
    <property type="entry name" value="NAD(P)-linked oxidoreductase"/>
    <property type="match status" value="1"/>
</dbReference>
<dbReference type="Gene3D" id="3.20.20.100">
    <property type="entry name" value="NADP-dependent oxidoreductase domain"/>
    <property type="match status" value="1"/>
</dbReference>
<dbReference type="Proteomes" id="UP000014760">
    <property type="component" value="Unassembled WGS sequence"/>
</dbReference>
<proteinExistence type="inferred from homology"/>
<evidence type="ECO:0000313" key="4">
    <source>
        <dbReference type="EMBL" id="ELU18050.1"/>
    </source>
</evidence>
<name>R7VLY8_CAPTE</name>
<dbReference type="OMA" id="YQVHWPF"/>
<sequence length="336" mass="37741">MMERVTLPNSDLQVSQLCLGCWQFNDNQQSADKTWAAQTFDESKAIVDKALSCGINFLDTAEGYLNSEQTVGRILEGRRRDVVLATKVGVRVNQYKPEDIESSVMKSLQNLKTDYIDLYQIHWPSYMTENFVANLNELKRQKSLGRIRHCGVCNFGPQNISDSIDADFIPVTNQLPYNLLWRSIEYDIIPKCAENNIGIMAYSPLQQGMLTGKYLQLADVPEGRRRTRLFNCNSTSLSKHGCDGAEEMMFKNLRSLKLVCDELGMSMSSVALSWLLQQNQVKCCIVGASSPAQIESNCRALTISQDAAVRLSSITDELKSHFGRNADPWAPVSRMS</sequence>
<dbReference type="InterPro" id="IPR020471">
    <property type="entry name" value="AKR"/>
</dbReference>